<reference evidence="3 4" key="1">
    <citation type="submission" date="2016-08" db="EMBL/GenBank/DDBJ databases">
        <title>A Parts List for Fungal Cellulosomes Revealed by Comparative Genomics.</title>
        <authorList>
            <consortium name="DOE Joint Genome Institute"/>
            <person name="Haitjema C.H."/>
            <person name="Gilmore S.P."/>
            <person name="Henske J.K."/>
            <person name="Solomon K.V."/>
            <person name="De Groot R."/>
            <person name="Kuo A."/>
            <person name="Mondo S.J."/>
            <person name="Salamov A.A."/>
            <person name="Labutti K."/>
            <person name="Zhao Z."/>
            <person name="Chiniquy J."/>
            <person name="Barry K."/>
            <person name="Brewer H.M."/>
            <person name="Purvine S.O."/>
            <person name="Wright A.T."/>
            <person name="Boxma B."/>
            <person name="Van Alen T."/>
            <person name="Hackstein J.H."/>
            <person name="Baker S.E."/>
            <person name="Grigoriev I.V."/>
            <person name="O'Malley M.A."/>
        </authorList>
    </citation>
    <scope>NUCLEOTIDE SEQUENCE [LARGE SCALE GENOMIC DNA]</scope>
    <source>
        <strain evidence="3 4">S4</strain>
    </source>
</reference>
<keyword evidence="2" id="KW-1133">Transmembrane helix</keyword>
<evidence type="ECO:0000313" key="3">
    <source>
        <dbReference type="EMBL" id="ORX76155.1"/>
    </source>
</evidence>
<comment type="caution">
    <text evidence="3">The sequence shown here is derived from an EMBL/GenBank/DDBJ whole genome shotgun (WGS) entry which is preliminary data.</text>
</comment>
<keyword evidence="4" id="KW-1185">Reference proteome</keyword>
<feature type="transmembrane region" description="Helical" evidence="2">
    <location>
        <begin position="6"/>
        <end position="25"/>
    </location>
</feature>
<gene>
    <name evidence="3" type="ORF">BCR32DRAFT_296442</name>
</gene>
<protein>
    <submittedName>
        <fullName evidence="3">Uncharacterized protein</fullName>
    </submittedName>
</protein>
<dbReference type="AlphaFoldDB" id="A0A1Y1WRY9"/>
<dbReference type="EMBL" id="MCFG01000315">
    <property type="protein sequence ID" value="ORX76155.1"/>
    <property type="molecule type" value="Genomic_DNA"/>
</dbReference>
<accession>A0A1Y1WRY9</accession>
<dbReference type="Gene3D" id="2.30.30.40">
    <property type="entry name" value="SH3 Domains"/>
    <property type="match status" value="1"/>
</dbReference>
<evidence type="ECO:0000313" key="4">
    <source>
        <dbReference type="Proteomes" id="UP000193944"/>
    </source>
</evidence>
<organism evidence="3 4">
    <name type="scientific">Anaeromyces robustus</name>
    <dbReference type="NCBI Taxonomy" id="1754192"/>
    <lineage>
        <taxon>Eukaryota</taxon>
        <taxon>Fungi</taxon>
        <taxon>Fungi incertae sedis</taxon>
        <taxon>Chytridiomycota</taxon>
        <taxon>Chytridiomycota incertae sedis</taxon>
        <taxon>Neocallimastigomycetes</taxon>
        <taxon>Neocallimastigales</taxon>
        <taxon>Neocallimastigaceae</taxon>
        <taxon>Anaeromyces</taxon>
    </lineage>
</organism>
<keyword evidence="2" id="KW-0812">Transmembrane</keyword>
<dbReference type="OrthoDB" id="5595608at2759"/>
<sequence length="643" mass="73863">MTAIVVNHKLILKFIIICLCIINITQGKKVKTHIRKTSKIHGKKHLTIADPIKKLNPEYSFENRKKFIEDEFKSFKLKSDKSSINKEKENVEDKKDEKSKNTGKEINNKIEEDKKDISKGKIIKEDTKSNSNSEGNNYYLYGGGIVSIALVGVGFFNVYQRNRNSIFSLSKEELEALDKSTKLNNSYTSLSEEERRFLHKINSRKHNNRRRYDELTEDEILEIRKKNGWADSDDGECQLRHRKIDKRLSSNIRINNTNVIAPRRISLNVKLDKDLFSKSNYKQSCDNIEKLRKYQEPSSLSSQSILEEKNEKEERKYENKKCLSIDTKGVAIPPPIKMVCTIVKSYKPLREDEIELNLGDRVEIVNVFKDGWASGKVINNKDSKIGYFPLAHSSEPEIFDNNINEFIIPSPLTPPISRQHSNVSLYQNSPLSDIKFTNSTMTATTYDKSMIAIKSSSSIISTPNSDSPVTIPSIININNNINIINNNSNESKDIPSSININININNQQNNNRNFISNSIDINSNEGKNLMKTNSVVISSPTTFMTSSNKNKINHRHTILDPQSVLNNVIEEEKIKNRITSSQEKKSKHHSLPCHSQEVFDFLRSNVYSSKMTVEEKDYYKKCLERLRISKLIDMEINDRQKSE</sequence>
<keyword evidence="2" id="KW-0472">Membrane</keyword>
<proteinExistence type="predicted"/>
<dbReference type="Proteomes" id="UP000193944">
    <property type="component" value="Unassembled WGS sequence"/>
</dbReference>
<reference evidence="3 4" key="2">
    <citation type="submission" date="2016-08" db="EMBL/GenBank/DDBJ databases">
        <title>Pervasive Adenine N6-methylation of Active Genes in Fungi.</title>
        <authorList>
            <consortium name="DOE Joint Genome Institute"/>
            <person name="Mondo S.J."/>
            <person name="Dannebaum R.O."/>
            <person name="Kuo R.C."/>
            <person name="Labutti K."/>
            <person name="Haridas S."/>
            <person name="Kuo A."/>
            <person name="Salamov A."/>
            <person name="Ahrendt S.R."/>
            <person name="Lipzen A."/>
            <person name="Sullivan W."/>
            <person name="Andreopoulos W.B."/>
            <person name="Clum A."/>
            <person name="Lindquist E."/>
            <person name="Daum C."/>
            <person name="Ramamoorthy G.K."/>
            <person name="Gryganskyi A."/>
            <person name="Culley D."/>
            <person name="Magnuson J.K."/>
            <person name="James T.Y."/>
            <person name="O'Malley M.A."/>
            <person name="Stajich J.E."/>
            <person name="Spatafora J.W."/>
            <person name="Visel A."/>
            <person name="Grigoriev I.V."/>
        </authorList>
    </citation>
    <scope>NUCLEOTIDE SEQUENCE [LARGE SCALE GENOMIC DNA]</scope>
    <source>
        <strain evidence="3 4">S4</strain>
    </source>
</reference>
<dbReference type="SUPFAM" id="SSF50044">
    <property type="entry name" value="SH3-domain"/>
    <property type="match status" value="1"/>
</dbReference>
<evidence type="ECO:0000256" key="2">
    <source>
        <dbReference type="SAM" id="Phobius"/>
    </source>
</evidence>
<feature type="region of interest" description="Disordered" evidence="1">
    <location>
        <begin position="86"/>
        <end position="111"/>
    </location>
</feature>
<dbReference type="InterPro" id="IPR036028">
    <property type="entry name" value="SH3-like_dom_sf"/>
</dbReference>
<evidence type="ECO:0000256" key="1">
    <source>
        <dbReference type="SAM" id="MobiDB-lite"/>
    </source>
</evidence>
<feature type="transmembrane region" description="Helical" evidence="2">
    <location>
        <begin position="138"/>
        <end position="159"/>
    </location>
</feature>
<name>A0A1Y1WRY9_9FUNG</name>